<dbReference type="AlphaFoldDB" id="A0A2S4KVD6"/>
<feature type="non-terminal residue" evidence="1">
    <location>
        <position position="1"/>
    </location>
</feature>
<reference evidence="1 2" key="1">
    <citation type="submission" date="2018-01" db="EMBL/GenBank/DDBJ databases">
        <title>Harnessing the power of phylogenomics to disentangle the directionality and signatures of interkingdom host jumping in the parasitic fungal genus Tolypocladium.</title>
        <authorList>
            <person name="Quandt C.A."/>
            <person name="Patterson W."/>
            <person name="Spatafora J.W."/>
        </authorList>
    </citation>
    <scope>NUCLEOTIDE SEQUENCE [LARGE SCALE GENOMIC DNA]</scope>
    <source>
        <strain evidence="1 2">NRBC 100945</strain>
    </source>
</reference>
<proteinExistence type="predicted"/>
<evidence type="ECO:0000313" key="2">
    <source>
        <dbReference type="Proteomes" id="UP000237481"/>
    </source>
</evidence>
<name>A0A2S4KVD6_9HYPO</name>
<comment type="caution">
    <text evidence="1">The sequence shown here is derived from an EMBL/GenBank/DDBJ whole genome shotgun (WGS) entry which is preliminary data.</text>
</comment>
<sequence>TLYNPSPRFPRLQTQHSPSQFFFIHSASAFVHRGRLAAVGGEANLGLDAVGHAVERERLVDRVVAVAADVVLCRVPGDEIRLLHAPQLQTGLVFVSRLLVIMNVCGTRCKHLLRDGQEPRVRAVRIQHLARAVQKPQHLARNLVRHVGHVVEPADKRTDNVRAVARKRPLENVEADAARVQNRKPRLVLALLVDHHVGKHLVLDPREDALVARILGPVQPQVPGRASVAVVQVQGFPGSRNHVADTLAVLGGKGGLVPARVVVHAVQVVVNVLSAEFERRRRRNILGRRLLLDAVNGHPPDGLQVAPRRHGKRLRVVAERIPHVRVAAKEDNGSMPVLLPQRRKDCAKLVHAQADVADDDKEVRLLTHRLLEPLLLDGLRHGLHNRVVGVAGKVKEEAKRDNLEALVLGLELAVALRQGLALAGRGVDVVEVGGDVVFLEVGDRGVVLTVGRVGLVELVVADADNVDVLLGVDAVLEAALGGRR</sequence>
<dbReference type="Proteomes" id="UP000237481">
    <property type="component" value="Unassembled WGS sequence"/>
</dbReference>
<evidence type="ECO:0000313" key="1">
    <source>
        <dbReference type="EMBL" id="POR34165.1"/>
    </source>
</evidence>
<accession>A0A2S4KVD6</accession>
<organism evidence="1 2">
    <name type="scientific">Tolypocladium paradoxum</name>
    <dbReference type="NCBI Taxonomy" id="94208"/>
    <lineage>
        <taxon>Eukaryota</taxon>
        <taxon>Fungi</taxon>
        <taxon>Dikarya</taxon>
        <taxon>Ascomycota</taxon>
        <taxon>Pezizomycotina</taxon>
        <taxon>Sordariomycetes</taxon>
        <taxon>Hypocreomycetidae</taxon>
        <taxon>Hypocreales</taxon>
        <taxon>Ophiocordycipitaceae</taxon>
        <taxon>Tolypocladium</taxon>
    </lineage>
</organism>
<gene>
    <name evidence="1" type="ORF">TPAR_05634</name>
</gene>
<keyword evidence="2" id="KW-1185">Reference proteome</keyword>
<dbReference type="EMBL" id="PKSG01000571">
    <property type="protein sequence ID" value="POR34165.1"/>
    <property type="molecule type" value="Genomic_DNA"/>
</dbReference>
<feature type="non-terminal residue" evidence="1">
    <location>
        <position position="484"/>
    </location>
</feature>
<dbReference type="OrthoDB" id="10437332at2759"/>
<protein>
    <submittedName>
        <fullName evidence="1">Uncharacterized protein</fullName>
    </submittedName>
</protein>